<evidence type="ECO:0000259" key="2">
    <source>
        <dbReference type="Pfam" id="PF00188"/>
    </source>
</evidence>
<dbReference type="InterPro" id="IPR032179">
    <property type="entry name" value="Cry22Aa_Ig-like"/>
</dbReference>
<feature type="domain" description="SCP" evidence="2">
    <location>
        <begin position="231"/>
        <end position="335"/>
    </location>
</feature>
<evidence type="ECO:0000313" key="5">
    <source>
        <dbReference type="Proteomes" id="UP000243297"/>
    </source>
</evidence>
<dbReference type="Proteomes" id="UP000243297">
    <property type="component" value="Unassembled WGS sequence"/>
</dbReference>
<dbReference type="SUPFAM" id="SSF55797">
    <property type="entry name" value="PR-1-like"/>
    <property type="match status" value="1"/>
</dbReference>
<proteinExistence type="predicted"/>
<dbReference type="PANTHER" id="PTHR31157">
    <property type="entry name" value="SCP DOMAIN-CONTAINING PROTEIN"/>
    <property type="match status" value="1"/>
</dbReference>
<dbReference type="Pfam" id="PF00188">
    <property type="entry name" value="CAP"/>
    <property type="match status" value="1"/>
</dbReference>
<dbReference type="RefSeq" id="WP_078711685.1">
    <property type="nucleotide sequence ID" value="NZ_FUWY01000003.1"/>
</dbReference>
<name>A0A1T4MIZ7_9FIRM</name>
<keyword evidence="5" id="KW-1185">Reference proteome</keyword>
<dbReference type="AlphaFoldDB" id="A0A1T4MIZ7"/>
<feature type="signal peptide" evidence="1">
    <location>
        <begin position="1"/>
        <end position="30"/>
    </location>
</feature>
<dbReference type="STRING" id="118967.SAMN02745191_1277"/>
<evidence type="ECO:0000256" key="1">
    <source>
        <dbReference type="SAM" id="SignalP"/>
    </source>
</evidence>
<dbReference type="EMBL" id="FUWY01000003">
    <property type="protein sequence ID" value="SJZ67080.1"/>
    <property type="molecule type" value="Genomic_DNA"/>
</dbReference>
<evidence type="ECO:0000259" key="3">
    <source>
        <dbReference type="Pfam" id="PF16403"/>
    </source>
</evidence>
<dbReference type="Gene3D" id="3.40.33.10">
    <property type="entry name" value="CAP"/>
    <property type="match status" value="1"/>
</dbReference>
<accession>A0A1T4MIZ7</accession>
<dbReference type="InterPro" id="IPR013783">
    <property type="entry name" value="Ig-like_fold"/>
</dbReference>
<dbReference type="PANTHER" id="PTHR31157:SF1">
    <property type="entry name" value="SCP DOMAIN-CONTAINING PROTEIN"/>
    <property type="match status" value="1"/>
</dbReference>
<dbReference type="CDD" id="cd05379">
    <property type="entry name" value="CAP_bacterial"/>
    <property type="match status" value="1"/>
</dbReference>
<feature type="chain" id="PRO_5011984230" evidence="1">
    <location>
        <begin position="31"/>
        <end position="343"/>
    </location>
</feature>
<protein>
    <submittedName>
        <fullName evidence="4">Cysteine-rich secretory protein family protein</fullName>
    </submittedName>
</protein>
<sequence length="343" mass="37471">MKAKKLVLTAACILVVLCGSLSENIQEVQAEETTTTQTQTETVRTVSVEVNSTDAFDQIKTAVIQNAVFEESGVDPSLVAIEKCEMTIGAIDTTKVGIQDINVMINVKPINESTLLIKQTITTKVSLHIVDTQAPTLGLTKDSVRVQLNQEEFNPWDYIEYVIDNSKENLYDTLQLESNVDTYTEGDYFVRYTATDSSGNKTEIELPVKVSKKIVVQGGGVGSGDEITYMLQLINNVRSENGLSALSLADEAGQTAIAIRASESVGDVSHRRPDGSHYKTALSDQGVSWDHSPLEILTCSGSTVEAKLNWWLNSPGHRSILLQPNYDTIAIGYSGNMWAAIVY</sequence>
<organism evidence="4 5">
    <name type="scientific">Anaerorhabdus furcosa</name>
    <dbReference type="NCBI Taxonomy" id="118967"/>
    <lineage>
        <taxon>Bacteria</taxon>
        <taxon>Bacillati</taxon>
        <taxon>Bacillota</taxon>
        <taxon>Erysipelotrichia</taxon>
        <taxon>Erysipelotrichales</taxon>
        <taxon>Erysipelotrichaceae</taxon>
        <taxon>Anaerorhabdus</taxon>
    </lineage>
</organism>
<dbReference type="InterPro" id="IPR014044">
    <property type="entry name" value="CAP_dom"/>
</dbReference>
<keyword evidence="1" id="KW-0732">Signal</keyword>
<evidence type="ECO:0000313" key="4">
    <source>
        <dbReference type="EMBL" id="SJZ67080.1"/>
    </source>
</evidence>
<reference evidence="5" key="1">
    <citation type="submission" date="2017-02" db="EMBL/GenBank/DDBJ databases">
        <authorList>
            <person name="Varghese N."/>
            <person name="Submissions S."/>
        </authorList>
    </citation>
    <scope>NUCLEOTIDE SEQUENCE [LARGE SCALE GENOMIC DNA]</scope>
    <source>
        <strain evidence="5">ATCC 25662</strain>
    </source>
</reference>
<dbReference type="InterPro" id="IPR035940">
    <property type="entry name" value="CAP_sf"/>
</dbReference>
<dbReference type="Gene3D" id="2.60.40.10">
    <property type="entry name" value="Immunoglobulins"/>
    <property type="match status" value="1"/>
</dbReference>
<feature type="domain" description="Pesticidal crystal protein Cry22Aa Ig-like" evidence="3">
    <location>
        <begin position="163"/>
        <end position="209"/>
    </location>
</feature>
<gene>
    <name evidence="4" type="ORF">SAMN02745191_1277</name>
</gene>
<dbReference type="OrthoDB" id="982527at2"/>
<dbReference type="Pfam" id="PF16403">
    <property type="entry name" value="Bact_surface_Ig-like"/>
    <property type="match status" value="1"/>
</dbReference>